<proteinExistence type="inferred from homology"/>
<comment type="caution">
    <text evidence="8">The sequence shown here is derived from an EMBL/GenBank/DDBJ whole genome shotgun (WGS) entry which is preliminary data.</text>
</comment>
<gene>
    <name evidence="8" type="ORF">CLG94_05615</name>
</gene>
<feature type="transmembrane region" description="Helical" evidence="3">
    <location>
        <begin position="25"/>
        <end position="47"/>
    </location>
</feature>
<dbReference type="Gene3D" id="2.40.50.100">
    <property type="match status" value="1"/>
</dbReference>
<dbReference type="Pfam" id="PF25954">
    <property type="entry name" value="Beta-barrel_RND_2"/>
    <property type="match status" value="1"/>
</dbReference>
<evidence type="ECO:0000259" key="6">
    <source>
        <dbReference type="Pfam" id="PF25954"/>
    </source>
</evidence>
<comment type="similarity">
    <text evidence="1">Belongs to the membrane fusion protein (MFP) (TC 8.A.1) family.</text>
</comment>
<dbReference type="Proteomes" id="UP000241436">
    <property type="component" value="Unassembled WGS sequence"/>
</dbReference>
<evidence type="ECO:0000256" key="3">
    <source>
        <dbReference type="SAM" id="Phobius"/>
    </source>
</evidence>
<dbReference type="InterPro" id="IPR058625">
    <property type="entry name" value="MdtA-like_BSH"/>
</dbReference>
<sequence length="403" mass="43126">MDSPDLSKLSIDRTAARIPRARRRLWPWAVGLVLLVATAVLGFSGGLGGSVTVETASVTTAYPSQAVTVLNATGYVVAQRKAAVASKATGRLEWLGVMEGSRVKKDEIIARIESRDVAAGREQAAASVKVAEANLEQAQAELRDAERNLTRWRELSQNKLISELELDTAIARADKASAAVRSSDAAIAVARANLKVADVSFDQTLIRAPFNGVVLTKNANVGDNITPFSSAVDTKGAVLTMADMSTLEVEADVAESSLSRIKVNQPCEIQLDAVPDTRFAGMVNRIVPTIDRAKATVMVKIGFVDRDARLLPDMSAKVAFLEREVAPADRKPVTAVPRQAIVERDGAKVVFVLKDGRAIRTKIETGRALGDLVEVSGVPAGEKVVLKPLDKLADGTRIKMNKK</sequence>
<dbReference type="InterPro" id="IPR058792">
    <property type="entry name" value="Beta-barrel_RND_2"/>
</dbReference>
<dbReference type="InterPro" id="IPR006143">
    <property type="entry name" value="RND_pump_MFP"/>
</dbReference>
<dbReference type="Gene3D" id="2.40.30.170">
    <property type="match status" value="1"/>
</dbReference>
<keyword evidence="9" id="KW-1185">Reference proteome</keyword>
<evidence type="ECO:0000313" key="9">
    <source>
        <dbReference type="Proteomes" id="UP000241436"/>
    </source>
</evidence>
<dbReference type="AlphaFoldDB" id="A0A2T4TYG5"/>
<dbReference type="PANTHER" id="PTHR30469">
    <property type="entry name" value="MULTIDRUG RESISTANCE PROTEIN MDTA"/>
    <property type="match status" value="1"/>
</dbReference>
<feature type="domain" description="Multidrug resistance protein MdtA-like alpha-helical hairpin" evidence="4">
    <location>
        <begin position="129"/>
        <end position="195"/>
    </location>
</feature>
<dbReference type="Pfam" id="PF25917">
    <property type="entry name" value="BSH_RND"/>
    <property type="match status" value="1"/>
</dbReference>
<dbReference type="EMBL" id="NVQC01000017">
    <property type="protein sequence ID" value="PTL36140.1"/>
    <property type="molecule type" value="Genomic_DNA"/>
</dbReference>
<dbReference type="Pfam" id="PF25989">
    <property type="entry name" value="YknX_C"/>
    <property type="match status" value="1"/>
</dbReference>
<dbReference type="OrthoDB" id="9789643at2"/>
<name>A0A2T4TYG5_9BACT</name>
<feature type="domain" description="Multidrug resistance protein MdtA-like barrel-sandwich hybrid" evidence="5">
    <location>
        <begin position="80"/>
        <end position="226"/>
    </location>
</feature>
<dbReference type="PANTHER" id="PTHR30469:SF38">
    <property type="entry name" value="HLYD FAMILY SECRETION PROTEIN"/>
    <property type="match status" value="1"/>
</dbReference>
<keyword evidence="2" id="KW-0175">Coiled coil</keyword>
<dbReference type="InterPro" id="IPR058624">
    <property type="entry name" value="MdtA-like_HH"/>
</dbReference>
<evidence type="ECO:0000259" key="7">
    <source>
        <dbReference type="Pfam" id="PF25989"/>
    </source>
</evidence>
<reference evidence="9" key="2">
    <citation type="journal article" date="2018" name="Environ. Microbiol.">
        <title>Bloom of a denitrifying methanotroph, 'Candidatus Methylomirabilis limnetica', in a deep stratified lake.</title>
        <authorList>
            <person name="Graf J.S."/>
            <person name="Mayr M.J."/>
            <person name="Marchant H.K."/>
            <person name="Tienken D."/>
            <person name="Hach P.F."/>
            <person name="Brand A."/>
            <person name="Schubert C.J."/>
            <person name="Kuypers M.M."/>
            <person name="Milucka J."/>
        </authorList>
    </citation>
    <scope>NUCLEOTIDE SEQUENCE [LARGE SCALE GENOMIC DNA]</scope>
    <source>
        <strain evidence="9">Zug</strain>
    </source>
</reference>
<dbReference type="FunFam" id="2.40.30.170:FF:000010">
    <property type="entry name" value="Efflux RND transporter periplasmic adaptor subunit"/>
    <property type="match status" value="1"/>
</dbReference>
<organism evidence="8 9">
    <name type="scientific">Candidatus Methylomirabilis limnetica</name>
    <dbReference type="NCBI Taxonomy" id="2033718"/>
    <lineage>
        <taxon>Bacteria</taxon>
        <taxon>Candidatus Methylomirabilota</taxon>
        <taxon>Candidatus Methylomirabilia</taxon>
        <taxon>Candidatus Methylomirabilales</taxon>
        <taxon>Candidatus Methylomirabilaceae</taxon>
        <taxon>Candidatus Methylomirabilis</taxon>
    </lineage>
</organism>
<keyword evidence="3" id="KW-0812">Transmembrane</keyword>
<dbReference type="Pfam" id="PF25876">
    <property type="entry name" value="HH_MFP_RND"/>
    <property type="match status" value="1"/>
</dbReference>
<dbReference type="Gene3D" id="1.10.287.470">
    <property type="entry name" value="Helix hairpin bin"/>
    <property type="match status" value="1"/>
</dbReference>
<feature type="coiled-coil region" evidence="2">
    <location>
        <begin position="121"/>
        <end position="155"/>
    </location>
</feature>
<dbReference type="InterPro" id="IPR058637">
    <property type="entry name" value="YknX-like_C"/>
</dbReference>
<dbReference type="GO" id="GO:1990281">
    <property type="term" value="C:efflux pump complex"/>
    <property type="evidence" value="ECO:0007669"/>
    <property type="project" value="TreeGrafter"/>
</dbReference>
<feature type="domain" description="YknX-like C-terminal permuted SH3-like" evidence="7">
    <location>
        <begin position="334"/>
        <end position="399"/>
    </location>
</feature>
<evidence type="ECO:0000313" key="8">
    <source>
        <dbReference type="EMBL" id="PTL36140.1"/>
    </source>
</evidence>
<accession>A0A2T4TYG5</accession>
<evidence type="ECO:0000259" key="5">
    <source>
        <dbReference type="Pfam" id="PF25917"/>
    </source>
</evidence>
<evidence type="ECO:0000256" key="1">
    <source>
        <dbReference type="ARBA" id="ARBA00009477"/>
    </source>
</evidence>
<dbReference type="Gene3D" id="2.40.420.20">
    <property type="match status" value="1"/>
</dbReference>
<evidence type="ECO:0000256" key="2">
    <source>
        <dbReference type="SAM" id="Coils"/>
    </source>
</evidence>
<keyword evidence="3" id="KW-1133">Transmembrane helix</keyword>
<feature type="domain" description="CusB-like beta-barrel" evidence="6">
    <location>
        <begin position="249"/>
        <end position="320"/>
    </location>
</feature>
<reference evidence="8 9" key="1">
    <citation type="submission" date="2017-09" db="EMBL/GenBank/DDBJ databases">
        <title>Bloom of a denitrifying methanotroph, Candidatus Methylomirabilis limnetica, in a deep stratified lake.</title>
        <authorList>
            <person name="Graf J.S."/>
            <person name="Marchant H.K."/>
            <person name="Tienken D."/>
            <person name="Hach P.F."/>
            <person name="Brand A."/>
            <person name="Schubert C.J."/>
            <person name="Kuypers M.M."/>
            <person name="Milucka J."/>
        </authorList>
    </citation>
    <scope>NUCLEOTIDE SEQUENCE [LARGE SCALE GENOMIC DNA]</scope>
    <source>
        <strain evidence="8 9">Zug</strain>
    </source>
</reference>
<dbReference type="SUPFAM" id="SSF111369">
    <property type="entry name" value="HlyD-like secretion proteins"/>
    <property type="match status" value="1"/>
</dbReference>
<dbReference type="NCBIfam" id="TIGR01730">
    <property type="entry name" value="RND_mfp"/>
    <property type="match status" value="1"/>
</dbReference>
<evidence type="ECO:0000259" key="4">
    <source>
        <dbReference type="Pfam" id="PF25876"/>
    </source>
</evidence>
<dbReference type="GO" id="GO:0015562">
    <property type="term" value="F:efflux transmembrane transporter activity"/>
    <property type="evidence" value="ECO:0007669"/>
    <property type="project" value="TreeGrafter"/>
</dbReference>
<dbReference type="RefSeq" id="WP_107561888.1">
    <property type="nucleotide sequence ID" value="NZ_NVQC01000017.1"/>
</dbReference>
<keyword evidence="3" id="KW-0472">Membrane</keyword>
<protein>
    <submittedName>
        <fullName evidence="8">Efflux transporter periplasmic adaptor subunit</fullName>
    </submittedName>
</protein>